<feature type="domain" description="Tail sheath protein subtilisin-like" evidence="2">
    <location>
        <begin position="104"/>
        <end position="260"/>
    </location>
</feature>
<gene>
    <name evidence="4" type="ORF">NUTIK01_06300</name>
</gene>
<evidence type="ECO:0000259" key="2">
    <source>
        <dbReference type="Pfam" id="PF04984"/>
    </source>
</evidence>
<dbReference type="Proteomes" id="UP001187221">
    <property type="component" value="Unassembled WGS sequence"/>
</dbReference>
<comment type="similarity">
    <text evidence="1">Belongs to the myoviridae tail sheath protein family.</text>
</comment>
<dbReference type="PANTHER" id="PTHR35861">
    <property type="match status" value="1"/>
</dbReference>
<reference evidence="4 5" key="1">
    <citation type="submission" date="2023-06" db="EMBL/GenBank/DDBJ databases">
        <title>Draft genome sequence of Novosphingobium sp. strain IK01.</title>
        <authorList>
            <person name="Hatamoto M."/>
            <person name="Ikarashi T."/>
            <person name="Yamaguchi T."/>
        </authorList>
    </citation>
    <scope>NUCLEOTIDE SEQUENCE [LARGE SCALE GENOMIC DNA]</scope>
    <source>
        <strain evidence="4 5">IK01</strain>
    </source>
</reference>
<dbReference type="InterPro" id="IPR052042">
    <property type="entry name" value="Tail_sheath_structural"/>
</dbReference>
<keyword evidence="5" id="KW-1185">Reference proteome</keyword>
<dbReference type="InterPro" id="IPR020287">
    <property type="entry name" value="Tail_sheath_C"/>
</dbReference>
<evidence type="ECO:0000313" key="4">
    <source>
        <dbReference type="EMBL" id="GMM59853.1"/>
    </source>
</evidence>
<evidence type="ECO:0000256" key="1">
    <source>
        <dbReference type="ARBA" id="ARBA00008005"/>
    </source>
</evidence>
<organism evidence="4 5">
    <name type="scientific">Novosphingobium pituita</name>
    <dbReference type="NCBI Taxonomy" id="3056842"/>
    <lineage>
        <taxon>Bacteria</taxon>
        <taxon>Pseudomonadati</taxon>
        <taxon>Pseudomonadota</taxon>
        <taxon>Alphaproteobacteria</taxon>
        <taxon>Sphingomonadales</taxon>
        <taxon>Sphingomonadaceae</taxon>
        <taxon>Novosphingobium</taxon>
    </lineage>
</organism>
<evidence type="ECO:0000313" key="5">
    <source>
        <dbReference type="Proteomes" id="UP001187221"/>
    </source>
</evidence>
<proteinExistence type="inferred from homology"/>
<protein>
    <submittedName>
        <fullName evidence="4">Phage tail sheath protein</fullName>
    </submittedName>
</protein>
<evidence type="ECO:0000259" key="3">
    <source>
        <dbReference type="Pfam" id="PF17482"/>
    </source>
</evidence>
<dbReference type="PANTHER" id="PTHR35861:SF1">
    <property type="entry name" value="PHAGE TAIL SHEATH PROTEIN"/>
    <property type="match status" value="1"/>
</dbReference>
<name>A0ABQ6P3L1_9SPHN</name>
<dbReference type="InterPro" id="IPR035089">
    <property type="entry name" value="Phage_sheath_subtilisin"/>
</dbReference>
<dbReference type="Pfam" id="PF17482">
    <property type="entry name" value="Phage_sheath_1C"/>
    <property type="match status" value="1"/>
</dbReference>
<dbReference type="EMBL" id="BTFW01000001">
    <property type="protein sequence ID" value="GMM59853.1"/>
    <property type="molecule type" value="Genomic_DNA"/>
</dbReference>
<sequence length="383" mass="40181">MALHGIKTNLLTSAAVAIGSVSTAVIGLVATADDADAATFPLDTPVLVPVRSAMAKAGSTGTLHAALTAIAEIATPQVVVVRVASAAEGGDQDTAVLGTAAGNAYKGMQALLTAEAKTGVKPRILGAPGLDTQAVTNGLVAIAKKLRGFVYAMAQGNDAASAITYRAQFGDRELMLFWPATSKGPTDTIARALAQRAYIDQAQGWQKTISNVVVTGITGMSHDVSWSMDDDTTDAALLNAADITTIICYSGYRFWGNHTTSSEPSWLFESAVRTSQVLQDEFQRGLFWAMDKPITAGLIKDMISTVNARLRKLVVNNQLIGGRCWYDPDKNASSDLAAGQLALDYDFTACAPLEGLTENQTITDTYYADLSSQISSTGATSGT</sequence>
<accession>A0ABQ6P3L1</accession>
<comment type="caution">
    <text evidence="4">The sequence shown here is derived from an EMBL/GenBank/DDBJ whole genome shotgun (WGS) entry which is preliminary data.</text>
</comment>
<feature type="domain" description="Tail sheath protein C-terminal" evidence="3">
    <location>
        <begin position="262"/>
        <end position="362"/>
    </location>
</feature>
<dbReference type="RefSeq" id="WP_317973684.1">
    <property type="nucleotide sequence ID" value="NZ_BTFW01000001.1"/>
</dbReference>
<dbReference type="Pfam" id="PF04984">
    <property type="entry name" value="Phage_sheath_1"/>
    <property type="match status" value="1"/>
</dbReference>